<keyword evidence="1" id="KW-0472">Membrane</keyword>
<evidence type="ECO:0000256" key="1">
    <source>
        <dbReference type="SAM" id="Phobius"/>
    </source>
</evidence>
<protein>
    <submittedName>
        <fullName evidence="2">Uncharacterized protein</fullName>
    </submittedName>
</protein>
<organism evidence="2">
    <name type="scientific">Arion vulgaris</name>
    <dbReference type="NCBI Taxonomy" id="1028688"/>
    <lineage>
        <taxon>Eukaryota</taxon>
        <taxon>Metazoa</taxon>
        <taxon>Spiralia</taxon>
        <taxon>Lophotrochozoa</taxon>
        <taxon>Mollusca</taxon>
        <taxon>Gastropoda</taxon>
        <taxon>Heterobranchia</taxon>
        <taxon>Euthyneura</taxon>
        <taxon>Panpulmonata</taxon>
        <taxon>Eupulmonata</taxon>
        <taxon>Stylommatophora</taxon>
        <taxon>Helicina</taxon>
        <taxon>Arionoidea</taxon>
        <taxon>Arionidae</taxon>
        <taxon>Arion</taxon>
    </lineage>
</organism>
<accession>A0A0B6YLV2</accession>
<evidence type="ECO:0000313" key="2">
    <source>
        <dbReference type="EMBL" id="CEK56766.1"/>
    </source>
</evidence>
<keyword evidence="1" id="KW-1133">Transmembrane helix</keyword>
<keyword evidence="1" id="KW-0812">Transmembrane</keyword>
<dbReference type="EMBL" id="HACG01009901">
    <property type="protein sequence ID" value="CEK56766.1"/>
    <property type="molecule type" value="Transcribed_RNA"/>
</dbReference>
<sequence length="57" mass="6410">MGVSSVGLCLKMIVLLFDIAFKVQAFHLLVCLLSVFITRYSRCLAGVVEGFLEKHRH</sequence>
<gene>
    <name evidence="2" type="primary">ORF28460</name>
</gene>
<dbReference type="AlphaFoldDB" id="A0A0B6YLV2"/>
<feature type="transmembrane region" description="Helical" evidence="1">
    <location>
        <begin position="12"/>
        <end position="37"/>
    </location>
</feature>
<reference evidence="2" key="1">
    <citation type="submission" date="2014-12" db="EMBL/GenBank/DDBJ databases">
        <title>Insight into the proteome of Arion vulgaris.</title>
        <authorList>
            <person name="Aradska J."/>
            <person name="Bulat T."/>
            <person name="Smidak R."/>
            <person name="Sarate P."/>
            <person name="Gangsoo J."/>
            <person name="Sialana F."/>
            <person name="Bilban M."/>
            <person name="Lubec G."/>
        </authorList>
    </citation>
    <scope>NUCLEOTIDE SEQUENCE</scope>
    <source>
        <tissue evidence="2">Skin</tissue>
    </source>
</reference>
<name>A0A0B6YLV2_9EUPU</name>
<proteinExistence type="predicted"/>